<reference evidence="2 3" key="1">
    <citation type="submission" date="2021-11" db="EMBL/GenBank/DDBJ databases">
        <authorList>
            <person name="Liang Q."/>
            <person name="Mou H."/>
            <person name="Liu Z."/>
        </authorList>
    </citation>
    <scope>NUCLEOTIDE SEQUENCE [LARGE SCALE GENOMIC DNA]</scope>
    <source>
        <strain evidence="2 3">CHU3</strain>
    </source>
</reference>
<dbReference type="RefSeq" id="WP_263572895.1">
    <property type="nucleotide sequence ID" value="NZ_JAJIRN010000009.1"/>
</dbReference>
<sequence>MRSLLTLLLSLLLAACAAPKYTVDDGRKVDEGLLANIRSYGSGEQSLRPAIVRSAALKDPKCDRQWELPFAVATSYGWAENDRVAWVRGLNVDERLTVVAAAPNSPLNPGDKLLAVAGKKDEDSESLLAKLADARDAGKPFFVTLSSGANRAVSPFEVCRGYARLAPPNTPEVQDYHWLLSLHSLEISKAQLSEDEALWAVLWTQGLSEEGGARMKTYHYGTKIVGTLYNLATLATGLHGAALAAEAAVSAAKVAAKSVASEIVKQQLIEQGKALAAQRIREGLIDAGKELTKQQVMNGLQAAAVNRSSLSGVAWVASTVFDQADQWAFERAEKLGADPLAGFSLHQKLLERSLAGNAFALDIERLEALSKLAKTKGMDAQVQAILRGFKASDLALEIGAMPLASAPSGFSFESATDPGSAQFSRGLIDAMLDIPTESGGHKK</sequence>
<accession>A0ABT2YJR9</accession>
<evidence type="ECO:0000313" key="2">
    <source>
        <dbReference type="EMBL" id="MCV2370304.1"/>
    </source>
</evidence>
<proteinExistence type="predicted"/>
<dbReference type="PROSITE" id="PS51257">
    <property type="entry name" value="PROKAR_LIPOPROTEIN"/>
    <property type="match status" value="1"/>
</dbReference>
<feature type="chain" id="PRO_5045683281" evidence="1">
    <location>
        <begin position="18"/>
        <end position="443"/>
    </location>
</feature>
<keyword evidence="1" id="KW-0732">Signal</keyword>
<name>A0ABT2YJR9_9BURK</name>
<keyword evidence="3" id="KW-1185">Reference proteome</keyword>
<organism evidence="2 3">
    <name type="scientific">Roseateles oligotrophus</name>
    <dbReference type="NCBI Taxonomy" id="1769250"/>
    <lineage>
        <taxon>Bacteria</taxon>
        <taxon>Pseudomonadati</taxon>
        <taxon>Pseudomonadota</taxon>
        <taxon>Betaproteobacteria</taxon>
        <taxon>Burkholderiales</taxon>
        <taxon>Sphaerotilaceae</taxon>
        <taxon>Roseateles</taxon>
    </lineage>
</organism>
<dbReference type="EMBL" id="JAJIRN010000009">
    <property type="protein sequence ID" value="MCV2370304.1"/>
    <property type="molecule type" value="Genomic_DNA"/>
</dbReference>
<gene>
    <name evidence="2" type="ORF">LNV07_19670</name>
</gene>
<dbReference type="Proteomes" id="UP001209701">
    <property type="component" value="Unassembled WGS sequence"/>
</dbReference>
<evidence type="ECO:0000256" key="1">
    <source>
        <dbReference type="SAM" id="SignalP"/>
    </source>
</evidence>
<feature type="signal peptide" evidence="1">
    <location>
        <begin position="1"/>
        <end position="17"/>
    </location>
</feature>
<evidence type="ECO:0000313" key="3">
    <source>
        <dbReference type="Proteomes" id="UP001209701"/>
    </source>
</evidence>
<protein>
    <submittedName>
        <fullName evidence="2">Uncharacterized protein</fullName>
    </submittedName>
</protein>
<comment type="caution">
    <text evidence="2">The sequence shown here is derived from an EMBL/GenBank/DDBJ whole genome shotgun (WGS) entry which is preliminary data.</text>
</comment>